<proteinExistence type="predicted"/>
<dbReference type="RefSeq" id="WP_100425815.1">
    <property type="nucleotide sequence ID" value="NZ_PGEX01000001.1"/>
</dbReference>
<evidence type="ECO:0000313" key="2">
    <source>
        <dbReference type="Proteomes" id="UP000231134"/>
    </source>
</evidence>
<dbReference type="EMBL" id="PGEX01000001">
    <property type="protein sequence ID" value="PJJ41903.1"/>
    <property type="molecule type" value="Genomic_DNA"/>
</dbReference>
<protein>
    <submittedName>
        <fullName evidence="1">Uncharacterized protein</fullName>
    </submittedName>
</protein>
<dbReference type="AlphaFoldDB" id="A0A2M9A8G7"/>
<accession>A0A2M9A8G7</accession>
<comment type="caution">
    <text evidence="1">The sequence shown here is derived from an EMBL/GenBank/DDBJ whole genome shotgun (WGS) entry which is preliminary data.</text>
</comment>
<name>A0A2M9A8G7_9BACT</name>
<reference evidence="1 2" key="1">
    <citation type="submission" date="2017-11" db="EMBL/GenBank/DDBJ databases">
        <title>Animal gut microbial communities from fecal samples from Wisconsin, USA.</title>
        <authorList>
            <person name="Neumann A."/>
        </authorList>
    </citation>
    <scope>NUCLEOTIDE SEQUENCE [LARGE SCALE GENOMIC DNA]</scope>
    <source>
        <strain evidence="1 2">UWS3</strain>
    </source>
</reference>
<sequence length="390" mass="41911">MTEAEYREFIELEKDGKAKEIYMSEYPKVRAEADEYRRSLDVKASATKGGKTSGENAQLVNGLDWAGLYTKVNGGKDAPTQEQLDAFRGKIASIVTGLKVDKDGNEYYDRGDPDDLYELAVNAGLYTKDPIAKKYFSKFLRDGNITEDEAKQKVANGEWDEADFSDWLRAKNFADIRNDASEFARKRSAMASAEKYIEENPVKSALAEFFLPSTMRTLKEGETPTRLQIGADAAVSALGFMPGVGAVARTPSALAGAIRVTPALKSASAVEKLTGLLMPSLAGALTGANEYIFNGEDFGTSAKDASKNALIGLGGGAVNELGTLAVASAIPGMSRGSALLSRLFNINGPEVQILRQKKALQEAVGIMNDALSSFAKLFIGHNYNTVGDVL</sequence>
<keyword evidence="2" id="KW-1185">Reference proteome</keyword>
<organism evidence="1 2">
    <name type="scientific">Hallerella succinigenes</name>
    <dbReference type="NCBI Taxonomy" id="1896222"/>
    <lineage>
        <taxon>Bacteria</taxon>
        <taxon>Pseudomonadati</taxon>
        <taxon>Fibrobacterota</taxon>
        <taxon>Fibrobacteria</taxon>
        <taxon>Fibrobacterales</taxon>
        <taxon>Fibrobacteraceae</taxon>
        <taxon>Hallerella</taxon>
    </lineage>
</organism>
<gene>
    <name evidence="1" type="ORF">BGX16_1909</name>
</gene>
<evidence type="ECO:0000313" key="1">
    <source>
        <dbReference type="EMBL" id="PJJ41903.1"/>
    </source>
</evidence>
<dbReference type="Proteomes" id="UP000231134">
    <property type="component" value="Unassembled WGS sequence"/>
</dbReference>